<accession>A0A9W7A6L0</accession>
<evidence type="ECO:0000313" key="2">
    <source>
        <dbReference type="EMBL" id="GMH66717.1"/>
    </source>
</evidence>
<dbReference type="Proteomes" id="UP001162640">
    <property type="component" value="Unassembled WGS sequence"/>
</dbReference>
<organism evidence="2 3">
    <name type="scientific">Triparma laevis f. inornata</name>
    <dbReference type="NCBI Taxonomy" id="1714386"/>
    <lineage>
        <taxon>Eukaryota</taxon>
        <taxon>Sar</taxon>
        <taxon>Stramenopiles</taxon>
        <taxon>Ochrophyta</taxon>
        <taxon>Bolidophyceae</taxon>
        <taxon>Parmales</taxon>
        <taxon>Triparmaceae</taxon>
        <taxon>Triparma</taxon>
    </lineage>
</organism>
<evidence type="ECO:0000313" key="3">
    <source>
        <dbReference type="Proteomes" id="UP001162640"/>
    </source>
</evidence>
<gene>
    <name evidence="2" type="ORF">TL16_g04490</name>
</gene>
<feature type="region of interest" description="Disordered" evidence="1">
    <location>
        <begin position="418"/>
        <end position="438"/>
    </location>
</feature>
<reference evidence="3" key="1">
    <citation type="journal article" date="2023" name="Commun. Biol.">
        <title>Genome analysis of Parmales, the sister group of diatoms, reveals the evolutionary specialization of diatoms from phago-mixotrophs to photoautotrophs.</title>
        <authorList>
            <person name="Ban H."/>
            <person name="Sato S."/>
            <person name="Yoshikawa S."/>
            <person name="Yamada K."/>
            <person name="Nakamura Y."/>
            <person name="Ichinomiya M."/>
            <person name="Sato N."/>
            <person name="Blanc-Mathieu R."/>
            <person name="Endo H."/>
            <person name="Kuwata A."/>
            <person name="Ogata H."/>
        </authorList>
    </citation>
    <scope>NUCLEOTIDE SEQUENCE [LARGE SCALE GENOMIC DNA]</scope>
</reference>
<dbReference type="EMBL" id="BLQM01000124">
    <property type="protein sequence ID" value="GMH66717.1"/>
    <property type="molecule type" value="Genomic_DNA"/>
</dbReference>
<comment type="caution">
    <text evidence="2">The sequence shown here is derived from an EMBL/GenBank/DDBJ whole genome shotgun (WGS) entry which is preliminary data.</text>
</comment>
<evidence type="ECO:0000256" key="1">
    <source>
        <dbReference type="SAM" id="MobiDB-lite"/>
    </source>
</evidence>
<dbReference type="AlphaFoldDB" id="A0A9W7A6L0"/>
<proteinExistence type="predicted"/>
<sequence>MNNLLPEFTLIAANEPSTTQVLAQFDLTLARTNLSTPPRNFSSTGAGVIGDLLRDAEESRLQLDDNRLVGAKAVVFSNKSFIHDPLKGEPLPYSDPTSSPPPVNFENRGSPLQTSTTRVYKPSPPSSPKSTSSLPSATVSFLHTVVDVVEAPEVDSEVKIIEEKDRFFGVYDMFLKTGSSSISHNEISKGGKFNYATNGKKQQTDTDLKSGITFSLIKDDFTKKHFDLALHTGLFGTAKPQSPEPEGPEEKAVNITMSGNVEVENIDLVGSNIEEIQQLNEPSQPEYMGGEFVVAFTNEPLGMELEEVEGCVKVRNIVDRGQASTIPHLTIGTIVVGVEGFPISNLDDLNQIFEALAEVNPDAERRLHFLGVIVENETSNEPSDLNPQPQPEEFFLTGTGHEEIEEEELLAARQTSNTNNTNYTAQTPNETQDNVAPSTSPAMVMRLGDVAASALKSYTTLWDPSARSMSFMPQTKISAGRVRPSMAPENARSGAARVAFARAQVVQQLRDARLDPLGAEENGLGAGTPNLVFMLYGNSRPDYRSVFAA</sequence>
<protein>
    <recommendedName>
        <fullName evidence="4">PDZ domain-containing protein</fullName>
    </recommendedName>
</protein>
<feature type="region of interest" description="Disordered" evidence="1">
    <location>
        <begin position="87"/>
        <end position="135"/>
    </location>
</feature>
<name>A0A9W7A6L0_9STRA</name>
<evidence type="ECO:0008006" key="4">
    <source>
        <dbReference type="Google" id="ProtNLM"/>
    </source>
</evidence>